<dbReference type="GO" id="GO:0009007">
    <property type="term" value="F:site-specific DNA-methyltransferase (adenine-specific) activity"/>
    <property type="evidence" value="ECO:0007669"/>
    <property type="project" value="UniProtKB-EC"/>
</dbReference>
<dbReference type="InterPro" id="IPR050336">
    <property type="entry name" value="Chromosome_partition/occlusion"/>
</dbReference>
<evidence type="ECO:0000256" key="2">
    <source>
        <dbReference type="ARBA" id="ARBA00022603"/>
    </source>
</evidence>
<dbReference type="GO" id="GO:0045881">
    <property type="term" value="P:positive regulation of sporulation resulting in formation of a cellular spore"/>
    <property type="evidence" value="ECO:0007669"/>
    <property type="project" value="TreeGrafter"/>
</dbReference>
<dbReference type="PRINTS" id="PR00508">
    <property type="entry name" value="S21N4MTFRASE"/>
</dbReference>
<dbReference type="Gene3D" id="3.90.1530.10">
    <property type="entry name" value="Conserved hypothetical protein from pyrococcus furiosus pfu- 392566-001, ParB domain"/>
    <property type="match status" value="1"/>
</dbReference>
<protein>
    <recommendedName>
        <fullName evidence="5">Methyltransferase</fullName>
        <ecNumber evidence="5">2.1.1.-</ecNumber>
    </recommendedName>
</protein>
<dbReference type="SUPFAM" id="SSF110849">
    <property type="entry name" value="ParB/Sulfiredoxin"/>
    <property type="match status" value="1"/>
</dbReference>
<dbReference type="Gene3D" id="3.40.50.150">
    <property type="entry name" value="Vaccinia Virus protein VP39"/>
    <property type="match status" value="1"/>
</dbReference>
<keyword evidence="2" id="KW-0489">Methyltransferase</keyword>
<dbReference type="InterPro" id="IPR002941">
    <property type="entry name" value="DNA_methylase_N4/N6"/>
</dbReference>
<dbReference type="GO" id="GO:0007059">
    <property type="term" value="P:chromosome segregation"/>
    <property type="evidence" value="ECO:0007669"/>
    <property type="project" value="TreeGrafter"/>
</dbReference>
<keyword evidence="3" id="KW-0808">Transferase</keyword>
<gene>
    <name evidence="7" type="ORF">G7077_08135</name>
</gene>
<dbReference type="SUPFAM" id="SSF53335">
    <property type="entry name" value="S-adenosyl-L-methionine-dependent methyltransferases"/>
    <property type="match status" value="1"/>
</dbReference>
<dbReference type="GO" id="GO:0003677">
    <property type="term" value="F:DNA binding"/>
    <property type="evidence" value="ECO:0007669"/>
    <property type="project" value="InterPro"/>
</dbReference>
<dbReference type="PROSITE" id="PS00092">
    <property type="entry name" value="N6_MTASE"/>
    <property type="match status" value="1"/>
</dbReference>
<dbReference type="CDD" id="cd16403">
    <property type="entry name" value="ParB_N_like_MT"/>
    <property type="match status" value="1"/>
</dbReference>
<dbReference type="InterPro" id="IPR002052">
    <property type="entry name" value="DNA_methylase_N6_adenine_CS"/>
</dbReference>
<accession>A0A6G7YQ60</accession>
<evidence type="ECO:0000313" key="7">
    <source>
        <dbReference type="EMBL" id="QIK78867.1"/>
    </source>
</evidence>
<feature type="domain" description="ParB-like N-terminal" evidence="6">
    <location>
        <begin position="17"/>
        <end position="103"/>
    </location>
</feature>
<dbReference type="REBASE" id="403813">
    <property type="entry name" value="M.SspW15BORF8135P"/>
</dbReference>
<dbReference type="InterPro" id="IPR036086">
    <property type="entry name" value="ParB/Sulfiredoxin_sf"/>
</dbReference>
<name>A0A6G7YQ60_9SPHN</name>
<evidence type="ECO:0000256" key="3">
    <source>
        <dbReference type="ARBA" id="ARBA00022679"/>
    </source>
</evidence>
<dbReference type="PANTHER" id="PTHR33375:SF1">
    <property type="entry name" value="CHROMOSOME-PARTITIONING PROTEIN PARB-RELATED"/>
    <property type="match status" value="1"/>
</dbReference>
<dbReference type="InterPro" id="IPR001091">
    <property type="entry name" value="RM_Methyltransferase"/>
</dbReference>
<dbReference type="GO" id="GO:0032259">
    <property type="term" value="P:methylation"/>
    <property type="evidence" value="ECO:0007669"/>
    <property type="project" value="UniProtKB-KW"/>
</dbReference>
<dbReference type="PANTHER" id="PTHR33375">
    <property type="entry name" value="CHROMOSOME-PARTITIONING PROTEIN PARB-RELATED"/>
    <property type="match status" value="1"/>
</dbReference>
<dbReference type="AlphaFoldDB" id="A0A6G7YQ60"/>
<dbReference type="PIRSF" id="PIRSF036758">
    <property type="entry name" value="Aden_M_ParB"/>
    <property type="match status" value="1"/>
</dbReference>
<dbReference type="EC" id="2.1.1.-" evidence="5"/>
<dbReference type="EMBL" id="CP049869">
    <property type="protein sequence ID" value="QIK78867.1"/>
    <property type="molecule type" value="Genomic_DNA"/>
</dbReference>
<dbReference type="InterPro" id="IPR015840">
    <property type="entry name" value="DNA_MeTrfase_ParB"/>
</dbReference>
<dbReference type="Pfam" id="PF02195">
    <property type="entry name" value="ParB_N"/>
    <property type="match status" value="1"/>
</dbReference>
<evidence type="ECO:0000256" key="1">
    <source>
        <dbReference type="ARBA" id="ARBA00006594"/>
    </source>
</evidence>
<dbReference type="InterPro" id="IPR029063">
    <property type="entry name" value="SAM-dependent_MTases_sf"/>
</dbReference>
<proteinExistence type="inferred from homology"/>
<dbReference type="KEGG" id="spii:G7077_08135"/>
<comment type="similarity">
    <text evidence="1 5">Belongs to the N(4)/N(6)-methyltransferase family.</text>
</comment>
<dbReference type="SMART" id="SM00470">
    <property type="entry name" value="ParB"/>
    <property type="match status" value="1"/>
</dbReference>
<sequence length="426" mass="46976">MKQSVAGALPTRSLTVVYRPIGDLRPDPRNARTHSKKQIDQICASIWEFGFTNPVLVDEQSMLIAGHGRLRAAREMGLAEVPVIELSGLSEVQKKALRLADNKIALNAGWDTEILKLELADIATLDFDFDLTLTGFASGEIDIVLKAANDPHEEVIPAVPSEPKTQLGDIWVLGEHRIGCGDGRDVEFLKHVVGEGAAIDAAFMDPPYNVKINGHANAKGRHREFAMASGEMTENQFREFLRQTLTAAEAVSRSGAVHFVCMDWRHIDDVAAVGREVYDDLLNICVWNKSNAGMGSLYRSKHEMVFVYRVGDAPHANMVQLGKHGRNRTNVWDYPSVNSMAGSRREDLALHPTVKPVAMVADAYQDVTRRGDLVFDMFLGSGTSLIAAERTGRTFRGCDIDPAYVDVAVERWVQMTGGTPVLERPE</sequence>
<keyword evidence="8" id="KW-1185">Reference proteome</keyword>
<dbReference type="RefSeq" id="WP_166411258.1">
    <property type="nucleotide sequence ID" value="NZ_CP049869.1"/>
</dbReference>
<dbReference type="Pfam" id="PF01555">
    <property type="entry name" value="N6_N4_Mtase"/>
    <property type="match status" value="1"/>
</dbReference>
<dbReference type="GO" id="GO:0005694">
    <property type="term" value="C:chromosome"/>
    <property type="evidence" value="ECO:0007669"/>
    <property type="project" value="TreeGrafter"/>
</dbReference>
<reference evidence="7 8" key="1">
    <citation type="submission" date="2020-03" db="EMBL/GenBank/DDBJ databases">
        <title>Sphingomonas sp. nov., isolated from fish.</title>
        <authorList>
            <person name="Hyun D.-W."/>
            <person name="Bae J.-W."/>
        </authorList>
    </citation>
    <scope>NUCLEOTIDE SEQUENCE [LARGE SCALE GENOMIC DNA]</scope>
    <source>
        <strain evidence="7 8">HDW15B</strain>
    </source>
</reference>
<evidence type="ECO:0000256" key="4">
    <source>
        <dbReference type="ARBA" id="ARBA00047942"/>
    </source>
</evidence>
<comment type="catalytic activity">
    <reaction evidence="4">
        <text>a 2'-deoxyadenosine in DNA + S-adenosyl-L-methionine = an N(6)-methyl-2'-deoxyadenosine in DNA + S-adenosyl-L-homocysteine + H(+)</text>
        <dbReference type="Rhea" id="RHEA:15197"/>
        <dbReference type="Rhea" id="RHEA-COMP:12418"/>
        <dbReference type="Rhea" id="RHEA-COMP:12419"/>
        <dbReference type="ChEBI" id="CHEBI:15378"/>
        <dbReference type="ChEBI" id="CHEBI:57856"/>
        <dbReference type="ChEBI" id="CHEBI:59789"/>
        <dbReference type="ChEBI" id="CHEBI:90615"/>
        <dbReference type="ChEBI" id="CHEBI:90616"/>
        <dbReference type="EC" id="2.1.1.72"/>
    </reaction>
</comment>
<organism evidence="7 8">
    <name type="scientific">Sphingomonas piscis</name>
    <dbReference type="NCBI Taxonomy" id="2714943"/>
    <lineage>
        <taxon>Bacteria</taxon>
        <taxon>Pseudomonadati</taxon>
        <taxon>Pseudomonadota</taxon>
        <taxon>Alphaproteobacteria</taxon>
        <taxon>Sphingomonadales</taxon>
        <taxon>Sphingomonadaceae</taxon>
        <taxon>Sphingomonas</taxon>
    </lineage>
</organism>
<evidence type="ECO:0000313" key="8">
    <source>
        <dbReference type="Proteomes" id="UP000503222"/>
    </source>
</evidence>
<dbReference type="Proteomes" id="UP000503222">
    <property type="component" value="Chromosome"/>
</dbReference>
<evidence type="ECO:0000256" key="5">
    <source>
        <dbReference type="RuleBase" id="RU362026"/>
    </source>
</evidence>
<dbReference type="InterPro" id="IPR003115">
    <property type="entry name" value="ParB_N"/>
</dbReference>
<dbReference type="GO" id="GO:0008170">
    <property type="term" value="F:N-methyltransferase activity"/>
    <property type="evidence" value="ECO:0007669"/>
    <property type="project" value="InterPro"/>
</dbReference>
<evidence type="ECO:0000259" key="6">
    <source>
        <dbReference type="SMART" id="SM00470"/>
    </source>
</evidence>